<evidence type="ECO:0000313" key="1">
    <source>
        <dbReference type="EMBL" id="KAF7814768.1"/>
    </source>
</evidence>
<comment type="caution">
    <text evidence="1">The sequence shown here is derived from an EMBL/GenBank/DDBJ whole genome shotgun (WGS) entry which is preliminary data.</text>
</comment>
<sequence>MNRNKKKIEEIIPDLSRDIVRVLSTVEFSRYRTRVCSPSQRRRSLSRCQCSLFTAPTFSLNHSHSVEFKGEEISITASSSNKEAELKNEKKVKRVFVYFLYLLILTDVKSRREDETLGGNF</sequence>
<dbReference type="EMBL" id="JAAIUW010000009">
    <property type="protein sequence ID" value="KAF7814768.1"/>
    <property type="molecule type" value="Genomic_DNA"/>
</dbReference>
<organism evidence="1 2">
    <name type="scientific">Senna tora</name>
    <dbReference type="NCBI Taxonomy" id="362788"/>
    <lineage>
        <taxon>Eukaryota</taxon>
        <taxon>Viridiplantae</taxon>
        <taxon>Streptophyta</taxon>
        <taxon>Embryophyta</taxon>
        <taxon>Tracheophyta</taxon>
        <taxon>Spermatophyta</taxon>
        <taxon>Magnoliopsida</taxon>
        <taxon>eudicotyledons</taxon>
        <taxon>Gunneridae</taxon>
        <taxon>Pentapetalae</taxon>
        <taxon>rosids</taxon>
        <taxon>fabids</taxon>
        <taxon>Fabales</taxon>
        <taxon>Fabaceae</taxon>
        <taxon>Caesalpinioideae</taxon>
        <taxon>Cassia clade</taxon>
        <taxon>Senna</taxon>
    </lineage>
</organism>
<reference evidence="1" key="1">
    <citation type="submission" date="2020-09" db="EMBL/GenBank/DDBJ databases">
        <title>Genome-Enabled Discovery of Anthraquinone Biosynthesis in Senna tora.</title>
        <authorList>
            <person name="Kang S.-H."/>
            <person name="Pandey R.P."/>
            <person name="Lee C.-M."/>
            <person name="Sim J.-S."/>
            <person name="Jeong J.-T."/>
            <person name="Choi B.-S."/>
            <person name="Jung M."/>
            <person name="Ginzburg D."/>
            <person name="Zhao K."/>
            <person name="Won S.Y."/>
            <person name="Oh T.-J."/>
            <person name="Yu Y."/>
            <person name="Kim N.-H."/>
            <person name="Lee O.R."/>
            <person name="Lee T.-H."/>
            <person name="Bashyal P."/>
            <person name="Kim T.-S."/>
            <person name="Lee W.-H."/>
            <person name="Kawkins C."/>
            <person name="Kim C.-K."/>
            <person name="Kim J.S."/>
            <person name="Ahn B.O."/>
            <person name="Rhee S.Y."/>
            <person name="Sohng J.K."/>
        </authorList>
    </citation>
    <scope>NUCLEOTIDE SEQUENCE</scope>
    <source>
        <tissue evidence="1">Leaf</tissue>
    </source>
</reference>
<keyword evidence="2" id="KW-1185">Reference proteome</keyword>
<proteinExistence type="predicted"/>
<dbReference type="Proteomes" id="UP000634136">
    <property type="component" value="Unassembled WGS sequence"/>
</dbReference>
<gene>
    <name evidence="1" type="ORF">G2W53_028737</name>
</gene>
<accession>A0A834T3V9</accession>
<name>A0A834T3V9_9FABA</name>
<dbReference type="AlphaFoldDB" id="A0A834T3V9"/>
<protein>
    <submittedName>
        <fullName evidence="1">Uncharacterized protein</fullName>
    </submittedName>
</protein>
<evidence type="ECO:0000313" key="2">
    <source>
        <dbReference type="Proteomes" id="UP000634136"/>
    </source>
</evidence>